<evidence type="ECO:0000313" key="3">
    <source>
        <dbReference type="Proteomes" id="UP000470951"/>
    </source>
</evidence>
<dbReference type="AlphaFoldDB" id="A0A7K3RL03"/>
<protein>
    <recommendedName>
        <fullName evidence="4">Lipocalin-like domain-containing protein</fullName>
    </recommendedName>
</protein>
<organism evidence="2 3">
    <name type="scientific">Streptomyces anulatus</name>
    <name type="common">Streptomyces chrysomallus</name>
    <dbReference type="NCBI Taxonomy" id="1892"/>
    <lineage>
        <taxon>Bacteria</taxon>
        <taxon>Bacillati</taxon>
        <taxon>Actinomycetota</taxon>
        <taxon>Actinomycetes</taxon>
        <taxon>Kitasatosporales</taxon>
        <taxon>Streptomycetaceae</taxon>
        <taxon>Streptomyces</taxon>
    </lineage>
</organism>
<evidence type="ECO:0000256" key="1">
    <source>
        <dbReference type="SAM" id="SignalP"/>
    </source>
</evidence>
<dbReference type="EMBL" id="JAAGMS010000367">
    <property type="protein sequence ID" value="NEC02865.1"/>
    <property type="molecule type" value="Genomic_DNA"/>
</dbReference>
<evidence type="ECO:0000313" key="2">
    <source>
        <dbReference type="EMBL" id="NEC02865.1"/>
    </source>
</evidence>
<reference evidence="2 3" key="1">
    <citation type="submission" date="2020-01" db="EMBL/GenBank/DDBJ databases">
        <title>Insect and environment-associated Actinomycetes.</title>
        <authorList>
            <person name="Currrie C."/>
            <person name="Chevrette M."/>
            <person name="Carlson C."/>
            <person name="Stubbendieck R."/>
            <person name="Wendt-Pienkowski E."/>
        </authorList>
    </citation>
    <scope>NUCLEOTIDE SEQUENCE [LARGE SCALE GENOMIC DNA]</scope>
    <source>
        <strain evidence="2 3">SID7903</strain>
    </source>
</reference>
<name>A0A7K3RL03_STRAQ</name>
<accession>A0A7K3RL03</accession>
<evidence type="ECO:0008006" key="4">
    <source>
        <dbReference type="Google" id="ProtNLM"/>
    </source>
</evidence>
<keyword evidence="1" id="KW-0732">Signal</keyword>
<gene>
    <name evidence="2" type="ORF">G3I58_33550</name>
</gene>
<dbReference type="RefSeq" id="WP_164221855.1">
    <property type="nucleotide sequence ID" value="NZ_JAAGMS010000367.1"/>
</dbReference>
<proteinExistence type="predicted"/>
<sequence length="147" mass="15565">MRKRSAIGSMSLVSAVLLFCAGCGSETLHAIDRSDLVGSWKTSGGDSIRFYSDHELKVSGISAFRSEGSGCTGRGVGQWSFYFETGDSVGTLMTSDEASEGSLISVTLPEGGEGECDVDLSVIDEGRSLCIADLDQVCSSDLRFTRQ</sequence>
<feature type="signal peptide" evidence="1">
    <location>
        <begin position="1"/>
        <end position="30"/>
    </location>
</feature>
<comment type="caution">
    <text evidence="2">The sequence shown here is derived from an EMBL/GenBank/DDBJ whole genome shotgun (WGS) entry which is preliminary data.</text>
</comment>
<feature type="chain" id="PRO_5029882023" description="Lipocalin-like domain-containing protein" evidence="1">
    <location>
        <begin position="31"/>
        <end position="147"/>
    </location>
</feature>
<dbReference type="Proteomes" id="UP000470951">
    <property type="component" value="Unassembled WGS sequence"/>
</dbReference>